<comment type="caution">
    <text evidence="2">The sequence shown here is derived from an EMBL/GenBank/DDBJ whole genome shotgun (WGS) entry which is preliminary data.</text>
</comment>
<keyword evidence="3" id="KW-1185">Reference proteome</keyword>
<organism evidence="2 3">
    <name type="scientific">Hypothenemus hampei</name>
    <name type="common">Coffee berry borer</name>
    <dbReference type="NCBI Taxonomy" id="57062"/>
    <lineage>
        <taxon>Eukaryota</taxon>
        <taxon>Metazoa</taxon>
        <taxon>Ecdysozoa</taxon>
        <taxon>Arthropoda</taxon>
        <taxon>Hexapoda</taxon>
        <taxon>Insecta</taxon>
        <taxon>Pterygota</taxon>
        <taxon>Neoptera</taxon>
        <taxon>Endopterygota</taxon>
        <taxon>Coleoptera</taxon>
        <taxon>Polyphaga</taxon>
        <taxon>Cucujiformia</taxon>
        <taxon>Curculionidae</taxon>
        <taxon>Scolytinae</taxon>
        <taxon>Hypothenemus</taxon>
    </lineage>
</organism>
<dbReference type="EMBL" id="JBDJPC010000006">
    <property type="protein sequence ID" value="KAL1497779.1"/>
    <property type="molecule type" value="Genomic_DNA"/>
</dbReference>
<gene>
    <name evidence="2" type="ORF">ABEB36_008677</name>
</gene>
<accession>A0ABD1EMQ3</accession>
<keyword evidence="1" id="KW-0732">Signal</keyword>
<feature type="signal peptide" evidence="1">
    <location>
        <begin position="1"/>
        <end position="25"/>
    </location>
</feature>
<sequence length="230" mass="26050">MFAVQMKFWLLFFASINQLIIHVRCQGLLPTRAEQINLLNNVQEILEQIKSCARNEQNVMHESMKDDLELTIKRTVLLIRSLEELTLLRLSSHSNLVCTFDTKDNIEAITNATIVKVDNCQAVGLRDLVNNFKNQTNDTSSGIEAAEGFVDKLNQCSSCKGLAVLGCYKKIIQEEVVPTKTILSQSIEKFRLNHVTAVEMKTNFNNCIDQVIDHFRRQLSIALEAGLHCI</sequence>
<evidence type="ECO:0000313" key="3">
    <source>
        <dbReference type="Proteomes" id="UP001566132"/>
    </source>
</evidence>
<reference evidence="2 3" key="1">
    <citation type="submission" date="2024-05" db="EMBL/GenBank/DDBJ databases">
        <title>Genetic variation in Jamaican populations of the coffee berry borer (Hypothenemus hampei).</title>
        <authorList>
            <person name="Errbii M."/>
            <person name="Myrie A."/>
        </authorList>
    </citation>
    <scope>NUCLEOTIDE SEQUENCE [LARGE SCALE GENOMIC DNA]</scope>
    <source>
        <strain evidence="2">JA-Hopewell-2020-01-JO</strain>
        <tissue evidence="2">Whole body</tissue>
    </source>
</reference>
<proteinExistence type="predicted"/>
<dbReference type="Proteomes" id="UP001566132">
    <property type="component" value="Unassembled WGS sequence"/>
</dbReference>
<dbReference type="AlphaFoldDB" id="A0ABD1EMQ3"/>
<evidence type="ECO:0000256" key="1">
    <source>
        <dbReference type="SAM" id="SignalP"/>
    </source>
</evidence>
<evidence type="ECO:0000313" key="2">
    <source>
        <dbReference type="EMBL" id="KAL1497779.1"/>
    </source>
</evidence>
<protein>
    <submittedName>
        <fullName evidence="2">Uncharacterized protein</fullName>
    </submittedName>
</protein>
<feature type="chain" id="PRO_5044780912" evidence="1">
    <location>
        <begin position="26"/>
        <end position="230"/>
    </location>
</feature>
<name>A0ABD1EMQ3_HYPHA</name>